<sequence length="222" mass="24588">MVSDLLPCPFCGEKPQITKHHREDIYSFMHRCQVLGPISWGFREDQQAHIEKWNARAQPAPQPHAEPIAWMVGTAFWWTKEEAERDAAETGLPIVGLGPMAGVAAAQQHQGEPVALPARKDPTQHWVEPGGVHKAEGWNSYHDEIAKLGPLYTRPAPANSAEVEREPECFCVEHGLHIETLRAQLAEAHALLRDLTAEDIPLRVAARIEAALSASAEQEVKS</sequence>
<organism evidence="1 2">
    <name type="scientific">Pseudomonas juntendi</name>
    <dbReference type="NCBI Taxonomy" id="2666183"/>
    <lineage>
        <taxon>Bacteria</taxon>
        <taxon>Pseudomonadati</taxon>
        <taxon>Pseudomonadota</taxon>
        <taxon>Gammaproteobacteria</taxon>
        <taxon>Pseudomonadales</taxon>
        <taxon>Pseudomonadaceae</taxon>
        <taxon>Pseudomonas</taxon>
    </lineage>
</organism>
<evidence type="ECO:0000313" key="2">
    <source>
        <dbReference type="Proteomes" id="UP000577346"/>
    </source>
</evidence>
<name>A0A7W2R1R6_9PSED</name>
<dbReference type="Proteomes" id="UP000577346">
    <property type="component" value="Unassembled WGS sequence"/>
</dbReference>
<evidence type="ECO:0000313" key="1">
    <source>
        <dbReference type="EMBL" id="MBA6151046.1"/>
    </source>
</evidence>
<dbReference type="EMBL" id="JACGDA010000112">
    <property type="protein sequence ID" value="MBA6151046.1"/>
    <property type="molecule type" value="Genomic_DNA"/>
</dbReference>
<reference evidence="1 2" key="1">
    <citation type="submission" date="2020-07" db="EMBL/GenBank/DDBJ databases">
        <title>Diversity of carbapenemase encoding genes among Pseudomonas putida group clinical isolates in a tertiary Brazilian hospital.</title>
        <authorList>
            <person name="Alberto-Lei F."/>
            <person name="Nodari C.S."/>
            <person name="Streling A.P."/>
            <person name="Paulino J.T."/>
            <person name="Bessa-Neto F.O."/>
            <person name="Cayo R."/>
            <person name="Gales A.C."/>
        </authorList>
    </citation>
    <scope>NUCLEOTIDE SEQUENCE [LARGE SCALE GENOMIC DNA]</scope>
    <source>
        <strain evidence="1 2">11213</strain>
    </source>
</reference>
<dbReference type="AlphaFoldDB" id="A0A7W2R1R6"/>
<gene>
    <name evidence="1" type="ORF">H4C15_26760</name>
</gene>
<dbReference type="Pfam" id="PF14354">
    <property type="entry name" value="Lar_restr_allev"/>
    <property type="match status" value="1"/>
</dbReference>
<proteinExistence type="predicted"/>
<protein>
    <submittedName>
        <fullName evidence="1">Lar family restriction alleviation protein</fullName>
    </submittedName>
</protein>
<comment type="caution">
    <text evidence="1">The sequence shown here is derived from an EMBL/GenBank/DDBJ whole genome shotgun (WGS) entry which is preliminary data.</text>
</comment>
<accession>A0A7W2R1R6</accession>